<proteinExistence type="predicted"/>
<gene>
    <name evidence="1" type="ORF">CDL12_07451</name>
</gene>
<protein>
    <submittedName>
        <fullName evidence="1">Uncharacterized protein</fullName>
    </submittedName>
</protein>
<evidence type="ECO:0000313" key="2">
    <source>
        <dbReference type="Proteomes" id="UP000231279"/>
    </source>
</evidence>
<name>A0A2G9HQR6_9LAMI</name>
<comment type="caution">
    <text evidence="1">The sequence shown here is derived from an EMBL/GenBank/DDBJ whole genome shotgun (WGS) entry which is preliminary data.</text>
</comment>
<organism evidence="1 2">
    <name type="scientific">Handroanthus impetiginosus</name>
    <dbReference type="NCBI Taxonomy" id="429701"/>
    <lineage>
        <taxon>Eukaryota</taxon>
        <taxon>Viridiplantae</taxon>
        <taxon>Streptophyta</taxon>
        <taxon>Embryophyta</taxon>
        <taxon>Tracheophyta</taxon>
        <taxon>Spermatophyta</taxon>
        <taxon>Magnoliopsida</taxon>
        <taxon>eudicotyledons</taxon>
        <taxon>Gunneridae</taxon>
        <taxon>Pentapetalae</taxon>
        <taxon>asterids</taxon>
        <taxon>lamiids</taxon>
        <taxon>Lamiales</taxon>
        <taxon>Bignoniaceae</taxon>
        <taxon>Crescentiina</taxon>
        <taxon>Tabebuia alliance</taxon>
        <taxon>Handroanthus</taxon>
    </lineage>
</organism>
<dbReference type="Proteomes" id="UP000231279">
    <property type="component" value="Unassembled WGS sequence"/>
</dbReference>
<dbReference type="EMBL" id="NKXS01001211">
    <property type="protein sequence ID" value="PIN19871.1"/>
    <property type="molecule type" value="Genomic_DNA"/>
</dbReference>
<reference evidence="2" key="1">
    <citation type="journal article" date="2018" name="Gigascience">
        <title>Genome assembly of the Pink Ipe (Handroanthus impetiginosus, Bignoniaceae), a highly valued, ecologically keystone Neotropical timber forest tree.</title>
        <authorList>
            <person name="Silva-Junior O.B."/>
            <person name="Grattapaglia D."/>
            <person name="Novaes E."/>
            <person name="Collevatti R.G."/>
        </authorList>
    </citation>
    <scope>NUCLEOTIDE SEQUENCE [LARGE SCALE GENOMIC DNA]</scope>
    <source>
        <strain evidence="2">cv. UFG-1</strain>
    </source>
</reference>
<keyword evidence="2" id="KW-1185">Reference proteome</keyword>
<sequence length="73" mass="8009">MISLFMAGGRSFIHNFTDVANELIVNGLGNRFFAMTSFNNDCCSGSHFTPFGVSDTTTEVMIRVLNCNFMGMA</sequence>
<dbReference type="AlphaFoldDB" id="A0A2G9HQR6"/>
<evidence type="ECO:0000313" key="1">
    <source>
        <dbReference type="EMBL" id="PIN19871.1"/>
    </source>
</evidence>
<accession>A0A2G9HQR6</accession>